<dbReference type="Proteomes" id="UP000541444">
    <property type="component" value="Unassembled WGS sequence"/>
</dbReference>
<dbReference type="InterPro" id="IPR017441">
    <property type="entry name" value="Protein_kinase_ATP_BS"/>
</dbReference>
<dbReference type="FunFam" id="1.10.510.10:FF:001023">
    <property type="entry name" value="Os07g0541700 protein"/>
    <property type="match status" value="1"/>
</dbReference>
<dbReference type="InterPro" id="IPR011009">
    <property type="entry name" value="Kinase-like_dom_sf"/>
</dbReference>
<evidence type="ECO:0000313" key="18">
    <source>
        <dbReference type="Proteomes" id="UP000541444"/>
    </source>
</evidence>
<keyword evidence="5" id="KW-0677">Repeat</keyword>
<dbReference type="InterPro" id="IPR052059">
    <property type="entry name" value="CR_Ser/Thr_kinase"/>
</dbReference>
<proteinExistence type="predicted"/>
<dbReference type="PROSITE" id="PS51473">
    <property type="entry name" value="GNK2"/>
    <property type="match status" value="2"/>
</dbReference>
<dbReference type="InterPro" id="IPR000719">
    <property type="entry name" value="Prot_kinase_dom"/>
</dbReference>
<dbReference type="EMBL" id="JACGCM010002815">
    <property type="protein sequence ID" value="KAF6135016.1"/>
    <property type="molecule type" value="Genomic_DNA"/>
</dbReference>
<keyword evidence="14" id="KW-1133">Transmembrane helix</keyword>
<dbReference type="GO" id="GO:0005524">
    <property type="term" value="F:ATP binding"/>
    <property type="evidence" value="ECO:0007669"/>
    <property type="project" value="UniProtKB-UniRule"/>
</dbReference>
<dbReference type="CDD" id="cd23509">
    <property type="entry name" value="Gnk2-like"/>
    <property type="match status" value="2"/>
</dbReference>
<keyword evidence="6 13" id="KW-0547">Nucleotide-binding</keyword>
<evidence type="ECO:0000256" key="2">
    <source>
        <dbReference type="ARBA" id="ARBA00022527"/>
    </source>
</evidence>
<dbReference type="EC" id="2.7.11.1" evidence="1"/>
<evidence type="ECO:0000256" key="3">
    <source>
        <dbReference type="ARBA" id="ARBA00022679"/>
    </source>
</evidence>
<dbReference type="AlphaFoldDB" id="A0A7J7KXE6"/>
<dbReference type="Gene3D" id="3.30.430.20">
    <property type="entry name" value="Gnk2 domain, C-X8-C-X2-C motif"/>
    <property type="match status" value="2"/>
</dbReference>
<comment type="caution">
    <text evidence="17">The sequence shown here is derived from an EMBL/GenBank/DDBJ whole genome shotgun (WGS) entry which is preliminary data.</text>
</comment>
<protein>
    <recommendedName>
        <fullName evidence="1">non-specific serine/threonine protein kinase</fullName>
        <ecNumber evidence="1">2.7.11.1</ecNumber>
    </recommendedName>
</protein>
<evidence type="ECO:0000256" key="13">
    <source>
        <dbReference type="PROSITE-ProRule" id="PRU10141"/>
    </source>
</evidence>
<dbReference type="FunFam" id="3.30.430.20:FF:000015">
    <property type="entry name" value="Cysteine-rich receptor-like protein kinase 3"/>
    <property type="match status" value="1"/>
</dbReference>
<comment type="catalytic activity">
    <reaction evidence="12">
        <text>L-seryl-[protein] + ATP = O-phospho-L-seryl-[protein] + ADP + H(+)</text>
        <dbReference type="Rhea" id="RHEA:17989"/>
        <dbReference type="Rhea" id="RHEA-COMP:9863"/>
        <dbReference type="Rhea" id="RHEA-COMP:11604"/>
        <dbReference type="ChEBI" id="CHEBI:15378"/>
        <dbReference type="ChEBI" id="CHEBI:29999"/>
        <dbReference type="ChEBI" id="CHEBI:30616"/>
        <dbReference type="ChEBI" id="CHEBI:83421"/>
        <dbReference type="ChEBI" id="CHEBI:456216"/>
        <dbReference type="EC" id="2.7.11.1"/>
    </reaction>
</comment>
<evidence type="ECO:0000256" key="9">
    <source>
        <dbReference type="ARBA" id="ARBA00023170"/>
    </source>
</evidence>
<dbReference type="Pfam" id="PF01657">
    <property type="entry name" value="Stress-antifung"/>
    <property type="match status" value="2"/>
</dbReference>
<dbReference type="PROSITE" id="PS50011">
    <property type="entry name" value="PROTEIN_KINASE_DOM"/>
    <property type="match status" value="1"/>
</dbReference>
<dbReference type="PROSITE" id="PS00107">
    <property type="entry name" value="PROTEIN_KINASE_ATP"/>
    <property type="match status" value="1"/>
</dbReference>
<feature type="transmembrane region" description="Helical" evidence="14">
    <location>
        <begin position="184"/>
        <end position="213"/>
    </location>
</feature>
<dbReference type="GO" id="GO:0004674">
    <property type="term" value="F:protein serine/threonine kinase activity"/>
    <property type="evidence" value="ECO:0007669"/>
    <property type="project" value="UniProtKB-KW"/>
</dbReference>
<dbReference type="Pfam" id="PF00069">
    <property type="entry name" value="Pkinase"/>
    <property type="match status" value="1"/>
</dbReference>
<dbReference type="PANTHER" id="PTHR47973">
    <property type="entry name" value="CYSTEINE-RICH RECEPTOR-LIKE PROTEIN KINASE 3"/>
    <property type="match status" value="1"/>
</dbReference>
<evidence type="ECO:0000259" key="16">
    <source>
        <dbReference type="PROSITE" id="PS51473"/>
    </source>
</evidence>
<dbReference type="PROSITE" id="PS00108">
    <property type="entry name" value="PROTEIN_KINASE_ST"/>
    <property type="match status" value="1"/>
</dbReference>
<feature type="binding site" evidence="13">
    <location>
        <position position="286"/>
    </location>
    <ligand>
        <name>ATP</name>
        <dbReference type="ChEBI" id="CHEBI:30616"/>
    </ligand>
</feature>
<evidence type="ECO:0000313" key="17">
    <source>
        <dbReference type="EMBL" id="KAF6135016.1"/>
    </source>
</evidence>
<evidence type="ECO:0000256" key="10">
    <source>
        <dbReference type="ARBA" id="ARBA00023180"/>
    </source>
</evidence>
<dbReference type="InterPro" id="IPR002902">
    <property type="entry name" value="GNK2"/>
</dbReference>
<dbReference type="Gene3D" id="3.30.200.20">
    <property type="entry name" value="Phosphorylase Kinase, domain 1"/>
    <property type="match status" value="1"/>
</dbReference>
<feature type="domain" description="Gnk2-homologous" evidence="16">
    <location>
        <begin position="70"/>
        <end position="172"/>
    </location>
</feature>
<reference evidence="17 18" key="1">
    <citation type="journal article" date="2020" name="IScience">
        <title>Genome Sequencing of the Endangered Kingdonia uniflora (Circaeasteraceae, Ranunculales) Reveals Potential Mechanisms of Evolutionary Specialization.</title>
        <authorList>
            <person name="Sun Y."/>
            <person name="Deng T."/>
            <person name="Zhang A."/>
            <person name="Moore M.J."/>
            <person name="Landis J.B."/>
            <person name="Lin N."/>
            <person name="Zhang H."/>
            <person name="Zhang X."/>
            <person name="Huang J."/>
            <person name="Zhang X."/>
            <person name="Sun H."/>
            <person name="Wang H."/>
        </authorList>
    </citation>
    <scope>NUCLEOTIDE SEQUENCE [LARGE SCALE GENOMIC DNA]</scope>
    <source>
        <strain evidence="17">TB1705</strain>
        <tissue evidence="17">Leaf</tissue>
    </source>
</reference>
<sequence length="601" mass="67921">MDRGNFGFASYGEPPQRIYVLAQCHGDLNTNDCRLCYDEARQLIPGCFPYVGSQVYLDGCFIRAANYCFYQEAFSLHDMEHDKGGINFGHVVKQVLGELLKTASLNNGFGTGYGKSSERPVYALVNCWKTLDENSCSLCLEDAFDGIMLCLPATEGRALRAGCIIRYSDYDFINVMRSELQKTLLMYIGYIASTAVISVLAICIGVFVGKIIYNHRSRKHSKLKDSRLTENGTETESTLFKRSLRFKYTTLLKATDHFNESTKLGQGGFGEVFKGCLGDGREIAIKRLYISGSNRSHAVRNEVDVISRAEHKNLVRFLGCSLTSHENLLVYEFLPNKSLDLILFGKNISNRKFIGRTNYEPYKKKELDWKRRFGIIVGAAEGLEYLHRKCEVKIVHRDIKASNILLDTKYKPKIADFGLARFYSNEVAPLSTAIAGTFHLTDSRLQTYFVSFSCLLCGLRGYMAPEYIARGQLTEKVDVYSYGVLVLEIISGVENNKFRSHECLDTLVISTWRHFQSNSVSEIIDEDIDVDDIEEVIRVVQIGLLCTQEAPSLRPTMTEIIQMLTQRDLHLDEPTIPPFVDEIMEISHTTSCFKQLSGSFS</sequence>
<keyword evidence="10" id="KW-0325">Glycoprotein</keyword>
<evidence type="ECO:0000256" key="7">
    <source>
        <dbReference type="ARBA" id="ARBA00022777"/>
    </source>
</evidence>
<feature type="domain" description="Protein kinase" evidence="15">
    <location>
        <begin position="258"/>
        <end position="576"/>
    </location>
</feature>
<evidence type="ECO:0000256" key="11">
    <source>
        <dbReference type="ARBA" id="ARBA00047899"/>
    </source>
</evidence>
<keyword evidence="2" id="KW-0723">Serine/threonine-protein kinase</keyword>
<name>A0A7J7KXE6_9MAGN</name>
<comment type="catalytic activity">
    <reaction evidence="11">
        <text>L-threonyl-[protein] + ATP = O-phospho-L-threonyl-[protein] + ADP + H(+)</text>
        <dbReference type="Rhea" id="RHEA:46608"/>
        <dbReference type="Rhea" id="RHEA-COMP:11060"/>
        <dbReference type="Rhea" id="RHEA-COMP:11605"/>
        <dbReference type="ChEBI" id="CHEBI:15378"/>
        <dbReference type="ChEBI" id="CHEBI:30013"/>
        <dbReference type="ChEBI" id="CHEBI:30616"/>
        <dbReference type="ChEBI" id="CHEBI:61977"/>
        <dbReference type="ChEBI" id="CHEBI:456216"/>
        <dbReference type="EC" id="2.7.11.1"/>
    </reaction>
</comment>
<dbReference type="SUPFAM" id="SSF56112">
    <property type="entry name" value="Protein kinase-like (PK-like)"/>
    <property type="match status" value="1"/>
</dbReference>
<evidence type="ECO:0000259" key="15">
    <source>
        <dbReference type="PROSITE" id="PS50011"/>
    </source>
</evidence>
<keyword evidence="14" id="KW-0812">Transmembrane</keyword>
<feature type="domain" description="Gnk2-homologous" evidence="16">
    <location>
        <begin position="1"/>
        <end position="69"/>
    </location>
</feature>
<keyword evidence="3" id="KW-0808">Transferase</keyword>
<keyword evidence="18" id="KW-1185">Reference proteome</keyword>
<evidence type="ECO:0000256" key="6">
    <source>
        <dbReference type="ARBA" id="ARBA00022741"/>
    </source>
</evidence>
<keyword evidence="4" id="KW-0732">Signal</keyword>
<evidence type="ECO:0000256" key="4">
    <source>
        <dbReference type="ARBA" id="ARBA00022729"/>
    </source>
</evidence>
<dbReference type="InterPro" id="IPR038408">
    <property type="entry name" value="GNK2_sf"/>
</dbReference>
<accession>A0A7J7KXE6</accession>
<evidence type="ECO:0000256" key="5">
    <source>
        <dbReference type="ARBA" id="ARBA00022737"/>
    </source>
</evidence>
<keyword evidence="9" id="KW-0675">Receptor</keyword>
<gene>
    <name evidence="17" type="ORF">GIB67_014065</name>
</gene>
<dbReference type="SMART" id="SM00220">
    <property type="entry name" value="S_TKc"/>
    <property type="match status" value="1"/>
</dbReference>
<evidence type="ECO:0000256" key="12">
    <source>
        <dbReference type="ARBA" id="ARBA00048679"/>
    </source>
</evidence>
<dbReference type="OrthoDB" id="1908121at2759"/>
<dbReference type="InterPro" id="IPR008271">
    <property type="entry name" value="Ser/Thr_kinase_AS"/>
</dbReference>
<dbReference type="Gene3D" id="1.10.510.10">
    <property type="entry name" value="Transferase(Phosphotransferase) domain 1"/>
    <property type="match status" value="1"/>
</dbReference>
<keyword evidence="14" id="KW-0472">Membrane</keyword>
<evidence type="ECO:0000256" key="14">
    <source>
        <dbReference type="SAM" id="Phobius"/>
    </source>
</evidence>
<evidence type="ECO:0000256" key="8">
    <source>
        <dbReference type="ARBA" id="ARBA00022840"/>
    </source>
</evidence>
<evidence type="ECO:0000256" key="1">
    <source>
        <dbReference type="ARBA" id="ARBA00012513"/>
    </source>
</evidence>
<organism evidence="17 18">
    <name type="scientific">Kingdonia uniflora</name>
    <dbReference type="NCBI Taxonomy" id="39325"/>
    <lineage>
        <taxon>Eukaryota</taxon>
        <taxon>Viridiplantae</taxon>
        <taxon>Streptophyta</taxon>
        <taxon>Embryophyta</taxon>
        <taxon>Tracheophyta</taxon>
        <taxon>Spermatophyta</taxon>
        <taxon>Magnoliopsida</taxon>
        <taxon>Ranunculales</taxon>
        <taxon>Circaeasteraceae</taxon>
        <taxon>Kingdonia</taxon>
    </lineage>
</organism>
<keyword evidence="7" id="KW-0418">Kinase</keyword>
<keyword evidence="8 13" id="KW-0067">ATP-binding</keyword>